<name>A0ABU6RYR2_9FABA</name>
<proteinExistence type="predicted"/>
<keyword evidence="2" id="KW-1185">Reference proteome</keyword>
<sequence>MIQSHTRPRLCVDRVTPDHTYAWIESQLDHAYAWWISHPRICMENTLLAANTRPTHRCEIPRLCVESSLKSHSRVTPDHAYAWWISHPRYAWKTLWQQAQHPRIGVKFHAYAWKAHSSHIPGSVIHAYAWKTRESPRICVESSFRSQITPSPAQTRTKGHQNMIAQHHSRLIPDFTT</sequence>
<evidence type="ECO:0000313" key="2">
    <source>
        <dbReference type="Proteomes" id="UP001341840"/>
    </source>
</evidence>
<reference evidence="1 2" key="1">
    <citation type="journal article" date="2023" name="Plants (Basel)">
        <title>Bridging the Gap: Combining Genomics and Transcriptomics Approaches to Understand Stylosanthes scabra, an Orphan Legume from the Brazilian Caatinga.</title>
        <authorList>
            <person name="Ferreira-Neto J.R.C."/>
            <person name="da Silva M.D."/>
            <person name="Binneck E."/>
            <person name="de Melo N.F."/>
            <person name="da Silva R.H."/>
            <person name="de Melo A.L.T.M."/>
            <person name="Pandolfi V."/>
            <person name="Bustamante F.O."/>
            <person name="Brasileiro-Vidal A.C."/>
            <person name="Benko-Iseppon A.M."/>
        </authorList>
    </citation>
    <scope>NUCLEOTIDE SEQUENCE [LARGE SCALE GENOMIC DNA]</scope>
    <source>
        <tissue evidence="1">Leaves</tissue>
    </source>
</reference>
<gene>
    <name evidence="1" type="ORF">PIB30_106588</name>
</gene>
<protein>
    <submittedName>
        <fullName evidence="1">Uncharacterized protein</fullName>
    </submittedName>
</protein>
<feature type="non-terminal residue" evidence="1">
    <location>
        <position position="177"/>
    </location>
</feature>
<comment type="caution">
    <text evidence="1">The sequence shown here is derived from an EMBL/GenBank/DDBJ whole genome shotgun (WGS) entry which is preliminary data.</text>
</comment>
<organism evidence="1 2">
    <name type="scientific">Stylosanthes scabra</name>
    <dbReference type="NCBI Taxonomy" id="79078"/>
    <lineage>
        <taxon>Eukaryota</taxon>
        <taxon>Viridiplantae</taxon>
        <taxon>Streptophyta</taxon>
        <taxon>Embryophyta</taxon>
        <taxon>Tracheophyta</taxon>
        <taxon>Spermatophyta</taxon>
        <taxon>Magnoliopsida</taxon>
        <taxon>eudicotyledons</taxon>
        <taxon>Gunneridae</taxon>
        <taxon>Pentapetalae</taxon>
        <taxon>rosids</taxon>
        <taxon>fabids</taxon>
        <taxon>Fabales</taxon>
        <taxon>Fabaceae</taxon>
        <taxon>Papilionoideae</taxon>
        <taxon>50 kb inversion clade</taxon>
        <taxon>dalbergioids sensu lato</taxon>
        <taxon>Dalbergieae</taxon>
        <taxon>Pterocarpus clade</taxon>
        <taxon>Stylosanthes</taxon>
    </lineage>
</organism>
<dbReference type="EMBL" id="JASCZI010034463">
    <property type="protein sequence ID" value="MED6129306.1"/>
    <property type="molecule type" value="Genomic_DNA"/>
</dbReference>
<accession>A0ABU6RYR2</accession>
<dbReference type="Proteomes" id="UP001341840">
    <property type="component" value="Unassembled WGS sequence"/>
</dbReference>
<evidence type="ECO:0000313" key="1">
    <source>
        <dbReference type="EMBL" id="MED6129306.1"/>
    </source>
</evidence>